<evidence type="ECO:0000313" key="3">
    <source>
        <dbReference type="Proteomes" id="UP000271193"/>
    </source>
</evidence>
<dbReference type="InterPro" id="IPR027417">
    <property type="entry name" value="P-loop_NTPase"/>
</dbReference>
<reference evidence="3" key="1">
    <citation type="submission" date="2018-11" db="EMBL/GenBank/DDBJ databases">
        <title>Proposal to divide the Flavobacteriaceae and reorganize its genera based on Amino Acid Identity values calculated from whole genome sequences.</title>
        <authorList>
            <person name="Nicholson A.C."/>
            <person name="Gulvik C.A."/>
            <person name="Whitney A.M."/>
            <person name="Humrighouse B.W."/>
            <person name="Bell M."/>
            <person name="Holmes B."/>
            <person name="Steigerwalt A.G."/>
            <person name="Villarma A."/>
            <person name="Sheth M."/>
            <person name="Batra D."/>
            <person name="Pryor J."/>
            <person name="Bernardet J.-F."/>
            <person name="Hugo C."/>
            <person name="Kampfer P."/>
            <person name="Newman J."/>
            <person name="McQuiston J.R."/>
        </authorList>
    </citation>
    <scope>NUCLEOTIDE SEQUENCE [LARGE SCALE GENOMIC DNA]</scope>
    <source>
        <strain evidence="3">G0229</strain>
    </source>
</reference>
<dbReference type="KEGG" id="cben:EG339_21380"/>
<dbReference type="Pfam" id="PF00485">
    <property type="entry name" value="PRK"/>
    <property type="match status" value="1"/>
</dbReference>
<organism evidence="2 3">
    <name type="scientific">Chryseobacterium bernardetii</name>
    <dbReference type="NCBI Taxonomy" id="1241978"/>
    <lineage>
        <taxon>Bacteria</taxon>
        <taxon>Pseudomonadati</taxon>
        <taxon>Bacteroidota</taxon>
        <taxon>Flavobacteriia</taxon>
        <taxon>Flavobacteriales</taxon>
        <taxon>Weeksellaceae</taxon>
        <taxon>Chryseobacterium group</taxon>
        <taxon>Chryseobacterium</taxon>
    </lineage>
</organism>
<accession>A0A3G6TCI0</accession>
<gene>
    <name evidence="2" type="ORF">EG339_21380</name>
</gene>
<feature type="domain" description="Phosphoribulokinase/uridine kinase" evidence="1">
    <location>
        <begin position="37"/>
        <end position="188"/>
    </location>
</feature>
<dbReference type="InterPro" id="IPR006083">
    <property type="entry name" value="PRK/URK"/>
</dbReference>
<dbReference type="GeneID" id="99067358"/>
<dbReference type="AlphaFoldDB" id="A0A3G6TCI0"/>
<dbReference type="EMBL" id="CP033932">
    <property type="protein sequence ID" value="AZB26955.1"/>
    <property type="molecule type" value="Genomic_DNA"/>
</dbReference>
<evidence type="ECO:0000259" key="1">
    <source>
        <dbReference type="Pfam" id="PF00485"/>
    </source>
</evidence>
<dbReference type="RefSeq" id="WP_123871860.1">
    <property type="nucleotide sequence ID" value="NZ_CP033932.1"/>
</dbReference>
<name>A0A3G6TCI0_9FLAO</name>
<dbReference type="GO" id="GO:0005524">
    <property type="term" value="F:ATP binding"/>
    <property type="evidence" value="ECO:0007669"/>
    <property type="project" value="InterPro"/>
</dbReference>
<proteinExistence type="predicted"/>
<dbReference type="PANTHER" id="PTHR10285">
    <property type="entry name" value="URIDINE KINASE"/>
    <property type="match status" value="1"/>
</dbReference>
<dbReference type="GO" id="GO:0016301">
    <property type="term" value="F:kinase activity"/>
    <property type="evidence" value="ECO:0007669"/>
    <property type="project" value="InterPro"/>
</dbReference>
<dbReference type="PRINTS" id="PR00988">
    <property type="entry name" value="URIDINKINASE"/>
</dbReference>
<dbReference type="SUPFAM" id="SSF52540">
    <property type="entry name" value="P-loop containing nucleoside triphosphate hydrolases"/>
    <property type="match status" value="1"/>
</dbReference>
<keyword evidence="3" id="KW-1185">Reference proteome</keyword>
<dbReference type="Gene3D" id="3.40.50.300">
    <property type="entry name" value="P-loop containing nucleotide triphosphate hydrolases"/>
    <property type="match status" value="1"/>
</dbReference>
<dbReference type="Proteomes" id="UP000271193">
    <property type="component" value="Chromosome"/>
</dbReference>
<protein>
    <recommendedName>
        <fullName evidence="1">Phosphoribulokinase/uridine kinase domain-containing protein</fullName>
    </recommendedName>
</protein>
<evidence type="ECO:0000313" key="2">
    <source>
        <dbReference type="EMBL" id="AZB26955.1"/>
    </source>
</evidence>
<sequence>MVGDIIQLEEKHLATAKEITAILKKRFSFNGKQKIAIGIAGESGSGKSVTAFAIQKILEQENIKSLVLQMDDYFKLPPKTNHENRLKSLENVGIQEVDLEKLSQNIKDFKTGVSEIEKPLVYYSDNIISNEKINVSEYEVIIVEGTYILEIEKFDFKIFIDRNYKDTHENRMKRNRDEQSEFVEKVLEIEHQIIRSFKNNADLILGKNYELVNTDL</sequence>